<protein>
    <recommendedName>
        <fullName evidence="4">5-bromo-4-chloroindolyl phosphate hydrolysis protein</fullName>
    </recommendedName>
</protein>
<name>A0A0R1KQC1_9LACO</name>
<feature type="transmembrane region" description="Helical" evidence="1">
    <location>
        <begin position="48"/>
        <end position="71"/>
    </location>
</feature>
<keyword evidence="3" id="KW-1185">Reference proteome</keyword>
<reference evidence="2 3" key="1">
    <citation type="journal article" date="2015" name="Genome Announc.">
        <title>Expanding the biotechnology potential of lactobacilli through comparative genomics of 213 strains and associated genera.</title>
        <authorList>
            <person name="Sun Z."/>
            <person name="Harris H.M."/>
            <person name="McCann A."/>
            <person name="Guo C."/>
            <person name="Argimon S."/>
            <person name="Zhang W."/>
            <person name="Yang X."/>
            <person name="Jeffery I.B."/>
            <person name="Cooney J.C."/>
            <person name="Kagawa T.F."/>
            <person name="Liu W."/>
            <person name="Song Y."/>
            <person name="Salvetti E."/>
            <person name="Wrobel A."/>
            <person name="Rasinkangas P."/>
            <person name="Parkhill J."/>
            <person name="Rea M.C."/>
            <person name="O'Sullivan O."/>
            <person name="Ritari J."/>
            <person name="Douillard F.P."/>
            <person name="Paul Ross R."/>
            <person name="Yang R."/>
            <person name="Briner A.E."/>
            <person name="Felis G.E."/>
            <person name="de Vos W.M."/>
            <person name="Barrangou R."/>
            <person name="Klaenhammer T.R."/>
            <person name="Caufield P.W."/>
            <person name="Cui Y."/>
            <person name="Zhang H."/>
            <person name="O'Toole P.W."/>
        </authorList>
    </citation>
    <scope>NUCLEOTIDE SEQUENCE [LARGE SCALE GENOMIC DNA]</scope>
    <source>
        <strain evidence="2 3">DSM 19674</strain>
    </source>
</reference>
<evidence type="ECO:0000313" key="2">
    <source>
        <dbReference type="EMBL" id="KRK82338.1"/>
    </source>
</evidence>
<feature type="transmembrane region" description="Helical" evidence="1">
    <location>
        <begin position="83"/>
        <end position="101"/>
    </location>
</feature>
<dbReference type="AlphaFoldDB" id="A0A0R1KQC1"/>
<gene>
    <name evidence="2" type="ORF">FC78_GL002343</name>
</gene>
<evidence type="ECO:0000256" key="1">
    <source>
        <dbReference type="SAM" id="Phobius"/>
    </source>
</evidence>
<evidence type="ECO:0008006" key="4">
    <source>
        <dbReference type="Google" id="ProtNLM"/>
    </source>
</evidence>
<accession>A0A0R1KQC1</accession>
<sequence length="282" mass="32486">MIQKKSNPIFKVLIWIAFIVSLTAIFFTEDSDMQMLLLMVLPPLSYSAFFSIRLSWLLLGPVTDLVFYTALKNMFLKEIANQRLGTFLLIVSIGMLALYALSEVGLFIDRSKATKPYFKEITEAKLQTGPLVFNEIALHDSKMTESEQEFFRSEMKKYHKNYEYLCDVDSEIKLMLPTYSEDMKVMDGIFRELLNAPVQLLSASDFLYQDLPDYVSLVQATENVLDNVVKSDDDKKVLADVPDKIALISQNLQKDFEKVTDSEREALKKQLKQVQTIRDRNK</sequence>
<dbReference type="OrthoDB" id="2330076at2"/>
<keyword evidence="1" id="KW-0812">Transmembrane</keyword>
<keyword evidence="1" id="KW-0472">Membrane</keyword>
<dbReference type="RefSeq" id="WP_056953269.1">
    <property type="nucleotide sequence ID" value="NZ_AZDY01000038.1"/>
</dbReference>
<proteinExistence type="predicted"/>
<dbReference type="InterPro" id="IPR018770">
    <property type="entry name" value="ChloroindolylP_hydrolase"/>
</dbReference>
<dbReference type="EMBL" id="AZDY01000038">
    <property type="protein sequence ID" value="KRK82338.1"/>
    <property type="molecule type" value="Genomic_DNA"/>
</dbReference>
<keyword evidence="1" id="KW-1133">Transmembrane helix</keyword>
<dbReference type="Pfam" id="PF10112">
    <property type="entry name" value="Halogen_Hydrol"/>
    <property type="match status" value="1"/>
</dbReference>
<dbReference type="STRING" id="1423788.FC78_GL002343"/>
<comment type="caution">
    <text evidence="2">The sequence shown here is derived from an EMBL/GenBank/DDBJ whole genome shotgun (WGS) entry which is preliminary data.</text>
</comment>
<organism evidence="2 3">
    <name type="scientific">Companilactobacillus bobalius DSM 19674</name>
    <dbReference type="NCBI Taxonomy" id="1423788"/>
    <lineage>
        <taxon>Bacteria</taxon>
        <taxon>Bacillati</taxon>
        <taxon>Bacillota</taxon>
        <taxon>Bacilli</taxon>
        <taxon>Lactobacillales</taxon>
        <taxon>Lactobacillaceae</taxon>
        <taxon>Companilactobacillus</taxon>
        <taxon>Companilactobacillus bobalius</taxon>
    </lineage>
</organism>
<evidence type="ECO:0000313" key="3">
    <source>
        <dbReference type="Proteomes" id="UP000051515"/>
    </source>
</evidence>
<dbReference type="Proteomes" id="UP000051515">
    <property type="component" value="Unassembled WGS sequence"/>
</dbReference>
<dbReference type="PATRIC" id="fig|1423788.3.peg.2415"/>
<feature type="transmembrane region" description="Helical" evidence="1">
    <location>
        <begin position="12"/>
        <end position="28"/>
    </location>
</feature>